<dbReference type="Gene3D" id="3.40.190.80">
    <property type="match status" value="1"/>
</dbReference>
<evidence type="ECO:0000256" key="1">
    <source>
        <dbReference type="ARBA" id="ARBA00032973"/>
    </source>
</evidence>
<dbReference type="GO" id="GO:0006002">
    <property type="term" value="P:fructose 6-phosphate metabolic process"/>
    <property type="evidence" value="ECO:0007669"/>
    <property type="project" value="TreeGrafter"/>
</dbReference>
<dbReference type="GO" id="GO:0042132">
    <property type="term" value="F:fructose 1,6-bisphosphate 1-phosphatase activity"/>
    <property type="evidence" value="ECO:0007669"/>
    <property type="project" value="InterPro"/>
</dbReference>
<protein>
    <recommendedName>
        <fullName evidence="1">D-fructose-1,6-bisphosphate 1-phosphohydrolase</fullName>
    </recommendedName>
</protein>
<evidence type="ECO:0000313" key="4">
    <source>
        <dbReference type="Proteomes" id="UP000054498"/>
    </source>
</evidence>
<dbReference type="RefSeq" id="XP_013905098.1">
    <property type="nucleotide sequence ID" value="XM_014049644.1"/>
</dbReference>
<dbReference type="EMBL" id="KK100417">
    <property type="protein sequence ID" value="KIZ06079.1"/>
    <property type="molecule type" value="Genomic_DNA"/>
</dbReference>
<evidence type="ECO:0000313" key="3">
    <source>
        <dbReference type="EMBL" id="KIZ06079.1"/>
    </source>
</evidence>
<dbReference type="GO" id="GO:0006000">
    <property type="term" value="P:fructose metabolic process"/>
    <property type="evidence" value="ECO:0007669"/>
    <property type="project" value="TreeGrafter"/>
</dbReference>
<dbReference type="FunFam" id="3.40.190.80:FF:000009">
    <property type="entry name" value="Fructose-1,6-bisphosphatase, chloroplastic"/>
    <property type="match status" value="1"/>
</dbReference>
<proteinExistence type="predicted"/>
<dbReference type="InterPro" id="IPR044015">
    <property type="entry name" value="FBPase_C_dom"/>
</dbReference>
<dbReference type="PANTHER" id="PTHR11556:SF12">
    <property type="entry name" value="FRUCTOSE-BISPHOSPHATASE"/>
    <property type="match status" value="1"/>
</dbReference>
<evidence type="ECO:0000259" key="2">
    <source>
        <dbReference type="Pfam" id="PF18913"/>
    </source>
</evidence>
<dbReference type="PANTHER" id="PTHR11556">
    <property type="entry name" value="FRUCTOSE-1,6-BISPHOSPHATASE-RELATED"/>
    <property type="match status" value="1"/>
</dbReference>
<dbReference type="InterPro" id="IPR000146">
    <property type="entry name" value="FBPase_class-1"/>
</dbReference>
<dbReference type="AlphaFoldDB" id="A0A0D2LHX3"/>
<dbReference type="InterPro" id="IPR028343">
    <property type="entry name" value="FBPtase"/>
</dbReference>
<dbReference type="GO" id="GO:0006094">
    <property type="term" value="P:gluconeogenesis"/>
    <property type="evidence" value="ECO:0007669"/>
    <property type="project" value="TreeGrafter"/>
</dbReference>
<dbReference type="GO" id="GO:0005829">
    <property type="term" value="C:cytosol"/>
    <property type="evidence" value="ECO:0007669"/>
    <property type="project" value="TreeGrafter"/>
</dbReference>
<keyword evidence="4" id="KW-1185">Reference proteome</keyword>
<accession>A0A0D2LHX3</accession>
<organism evidence="3 4">
    <name type="scientific">Monoraphidium neglectum</name>
    <dbReference type="NCBI Taxonomy" id="145388"/>
    <lineage>
        <taxon>Eukaryota</taxon>
        <taxon>Viridiplantae</taxon>
        <taxon>Chlorophyta</taxon>
        <taxon>core chlorophytes</taxon>
        <taxon>Chlorophyceae</taxon>
        <taxon>CS clade</taxon>
        <taxon>Sphaeropleales</taxon>
        <taxon>Selenastraceae</taxon>
        <taxon>Monoraphidium</taxon>
    </lineage>
</organism>
<dbReference type="KEGG" id="mng:MNEG_1872"/>
<dbReference type="GO" id="GO:0005986">
    <property type="term" value="P:sucrose biosynthetic process"/>
    <property type="evidence" value="ECO:0007669"/>
    <property type="project" value="TreeGrafter"/>
</dbReference>
<dbReference type="SUPFAM" id="SSF56655">
    <property type="entry name" value="Carbohydrate phosphatase"/>
    <property type="match status" value="1"/>
</dbReference>
<gene>
    <name evidence="3" type="ORF">MNEG_1872</name>
</gene>
<dbReference type="GO" id="GO:0030388">
    <property type="term" value="P:fructose 1,6-bisphosphate metabolic process"/>
    <property type="evidence" value="ECO:0007669"/>
    <property type="project" value="TreeGrafter"/>
</dbReference>
<dbReference type="PRINTS" id="PR00115">
    <property type="entry name" value="F16BPHPHTASE"/>
</dbReference>
<feature type="domain" description="Fructose-1-6-bisphosphatase class 1 C-terminal" evidence="2">
    <location>
        <begin position="31"/>
        <end position="154"/>
    </location>
</feature>
<dbReference type="OrthoDB" id="10256725at2759"/>
<sequence>MLVLSTGNGTHGFTYDSLLGEWVLTHRSITIPKRGVIYSLNDARQFDWPDGLWRYIDAIRQGKGQHPKQYSARYICSLVADFHRTLLYGGWCANPRPHLRLVYEGNPLAMLSEQAGGRASDGVRRVLSIAPEALHQKLPLFLGSPDDIAELESYGDVQQGGGKKYDV</sequence>
<dbReference type="GeneID" id="25734750"/>
<reference evidence="3 4" key="1">
    <citation type="journal article" date="2013" name="BMC Genomics">
        <title>Reconstruction of the lipid metabolism for the microalga Monoraphidium neglectum from its genome sequence reveals characteristics suitable for biofuel production.</title>
        <authorList>
            <person name="Bogen C."/>
            <person name="Al-Dilaimi A."/>
            <person name="Albersmeier A."/>
            <person name="Wichmann J."/>
            <person name="Grundmann M."/>
            <person name="Rupp O."/>
            <person name="Lauersen K.J."/>
            <person name="Blifernez-Klassen O."/>
            <person name="Kalinowski J."/>
            <person name="Goesmann A."/>
            <person name="Mussgnug J.H."/>
            <person name="Kruse O."/>
        </authorList>
    </citation>
    <scope>NUCLEOTIDE SEQUENCE [LARGE SCALE GENOMIC DNA]</scope>
    <source>
        <strain evidence="3 4">SAG 48.87</strain>
    </source>
</reference>
<name>A0A0D2LHX3_9CHLO</name>
<dbReference type="STRING" id="145388.A0A0D2LHX3"/>
<dbReference type="Proteomes" id="UP000054498">
    <property type="component" value="Unassembled WGS sequence"/>
</dbReference>
<dbReference type="Gene3D" id="3.30.540.10">
    <property type="entry name" value="Fructose-1,6-Bisphosphatase, subunit A, domain 1"/>
    <property type="match status" value="1"/>
</dbReference>
<dbReference type="Pfam" id="PF18913">
    <property type="entry name" value="FBPase_C"/>
    <property type="match status" value="1"/>
</dbReference>